<comment type="catalytic activity">
    <reaction evidence="11">
        <text>isopentenyl diphosphate = dimethylallyl diphosphate</text>
        <dbReference type="Rhea" id="RHEA:23284"/>
        <dbReference type="ChEBI" id="CHEBI:57623"/>
        <dbReference type="ChEBI" id="CHEBI:128769"/>
        <dbReference type="EC" id="5.3.3.2"/>
    </reaction>
</comment>
<dbReference type="GO" id="GO:0004452">
    <property type="term" value="F:isopentenyl-diphosphate delta-isomerase activity"/>
    <property type="evidence" value="ECO:0007669"/>
    <property type="project" value="UniProtKB-UniRule"/>
</dbReference>
<feature type="binding site" evidence="11">
    <location>
        <position position="153"/>
    </location>
    <ligand>
        <name>substrate</name>
    </ligand>
</feature>
<evidence type="ECO:0000256" key="11">
    <source>
        <dbReference type="HAMAP-Rule" id="MF_00354"/>
    </source>
</evidence>
<keyword evidence="7 11" id="KW-0521">NADP</keyword>
<keyword evidence="9 11" id="KW-0413">Isomerase</keyword>
<comment type="cofactor">
    <cofactor evidence="11">
        <name>Mg(2+)</name>
        <dbReference type="ChEBI" id="CHEBI:18420"/>
    </cofactor>
</comment>
<dbReference type="NCBIfam" id="TIGR02151">
    <property type="entry name" value="IPP_isom_2"/>
    <property type="match status" value="1"/>
</dbReference>
<keyword evidence="3 11" id="KW-0285">Flavoprotein</keyword>
<comment type="subunit">
    <text evidence="10 11">Homooctamer. Dimer of tetramers.</text>
</comment>
<sequence>MKIHQHRKNEHLSLAEKFFKTQSSNQLDEVQLIYSNLPELNLSDIDIRSTLVGKDIPVPFFINAITGGSPQTDDINYKLSTVAAKTNIPMACGSQSIALKYPSLSPNFSKIRQLNPNGFLLGNLGAGHSYSNFNVAQQMIDANAMELHLNVSQELVMPEGDTEFVWKDNIREIVNNSSFPLLVKGVGQGLTPMTIKELADIGVKYIDLSGKGGTNFIEIENRRRKQKELAFLQDIGMTTAQSLVAAKLVDEDISFTASGGIRNSLDIVKCLVLGADNVGISGLFLHILLRQGTESLIEYITNLKVEIKKVMLMLGCKNIDDLHKLPVILSSELLVFKKQMTELLKNKGWD</sequence>
<dbReference type="EC" id="5.3.3.2" evidence="11"/>
<dbReference type="Gene3D" id="3.20.20.70">
    <property type="entry name" value="Aldolase class I"/>
    <property type="match status" value="1"/>
</dbReference>
<evidence type="ECO:0000313" key="14">
    <source>
        <dbReference type="Proteomes" id="UP000035027"/>
    </source>
</evidence>
<keyword evidence="5 11" id="KW-0479">Metal-binding</keyword>
<dbReference type="GO" id="GO:0070402">
    <property type="term" value="F:NADPH binding"/>
    <property type="evidence" value="ECO:0007669"/>
    <property type="project" value="UniProtKB-UniRule"/>
</dbReference>
<comment type="cofactor">
    <cofactor evidence="11">
        <name>NADPH</name>
        <dbReference type="ChEBI" id="CHEBI:57783"/>
    </cofactor>
</comment>
<dbReference type="Proteomes" id="UP000035027">
    <property type="component" value="Chromosome"/>
</dbReference>
<dbReference type="GO" id="GO:0010181">
    <property type="term" value="F:FMN binding"/>
    <property type="evidence" value="ECO:0007669"/>
    <property type="project" value="UniProtKB-UniRule"/>
</dbReference>
<feature type="binding site" evidence="11">
    <location>
        <begin position="7"/>
        <end position="8"/>
    </location>
    <ligand>
        <name>substrate</name>
    </ligand>
</feature>
<feature type="domain" description="FMN-dependent dehydrogenase" evidence="12">
    <location>
        <begin position="151"/>
        <end position="324"/>
    </location>
</feature>
<dbReference type="InterPro" id="IPR013785">
    <property type="entry name" value="Aldolase_TIM"/>
</dbReference>
<evidence type="ECO:0000256" key="7">
    <source>
        <dbReference type="ARBA" id="ARBA00022857"/>
    </source>
</evidence>
<dbReference type="InterPro" id="IPR000262">
    <property type="entry name" value="FMN-dep_DH"/>
</dbReference>
<evidence type="ECO:0000259" key="12">
    <source>
        <dbReference type="Pfam" id="PF01070"/>
    </source>
</evidence>
<comment type="function">
    <text evidence="11">Involved in the biosynthesis of isoprenoids. Catalyzes the 1,3-allylic rearrangement of the homoallylic substrate isopentenyl (IPP) to its allylic isomer, dimethylallyl diphosphate (DMAPP).</text>
</comment>
<dbReference type="InterPro" id="IPR011179">
    <property type="entry name" value="IPdP_isomerase"/>
</dbReference>
<dbReference type="HAMAP" id="MF_00354">
    <property type="entry name" value="Idi_2"/>
    <property type="match status" value="1"/>
</dbReference>
<feature type="binding site" evidence="11">
    <location>
        <position position="94"/>
    </location>
    <ligand>
        <name>FMN</name>
        <dbReference type="ChEBI" id="CHEBI:58210"/>
    </ligand>
</feature>
<keyword evidence="2 11" id="KW-0963">Cytoplasm</keyword>
<evidence type="ECO:0000256" key="1">
    <source>
        <dbReference type="ARBA" id="ARBA00001917"/>
    </source>
</evidence>
<comment type="similarity">
    <text evidence="11">Belongs to the IPP isomerase type 2 family.</text>
</comment>
<dbReference type="PANTHER" id="PTHR43665:SF1">
    <property type="entry name" value="ISOPENTENYL-DIPHOSPHATE DELTA-ISOMERASE"/>
    <property type="match status" value="1"/>
</dbReference>
<dbReference type="PATRIC" id="fig|1194971.3.peg.690"/>
<evidence type="ECO:0000256" key="5">
    <source>
        <dbReference type="ARBA" id="ARBA00022723"/>
    </source>
</evidence>
<evidence type="ECO:0000256" key="8">
    <source>
        <dbReference type="ARBA" id="ARBA00023229"/>
    </source>
</evidence>
<evidence type="ECO:0000256" key="10">
    <source>
        <dbReference type="ARBA" id="ARBA00025810"/>
    </source>
</evidence>
<evidence type="ECO:0000256" key="6">
    <source>
        <dbReference type="ARBA" id="ARBA00022842"/>
    </source>
</evidence>
<feature type="binding site" evidence="11">
    <location>
        <position position="123"/>
    </location>
    <ligand>
        <name>FMN</name>
        <dbReference type="ChEBI" id="CHEBI:58210"/>
    </ligand>
</feature>
<feature type="binding site" evidence="11">
    <location>
        <position position="209"/>
    </location>
    <ligand>
        <name>FMN</name>
        <dbReference type="ChEBI" id="CHEBI:58210"/>
    </ligand>
</feature>
<keyword evidence="6 11" id="KW-0460">Magnesium</keyword>
<keyword evidence="8 11" id="KW-0414">Isoprene biosynthesis</keyword>
<dbReference type="PANTHER" id="PTHR43665">
    <property type="entry name" value="ISOPENTENYL-DIPHOSPHATE DELTA-ISOMERASE"/>
    <property type="match status" value="1"/>
</dbReference>
<dbReference type="RefSeq" id="WP_047035534.1">
    <property type="nucleotide sequence ID" value="NZ_CP011403.1"/>
</dbReference>
<keyword evidence="4 11" id="KW-0288">FMN</keyword>
<proteinExistence type="inferred from homology"/>
<dbReference type="EMBL" id="CP011403">
    <property type="protein sequence ID" value="AKI04240.1"/>
    <property type="molecule type" value="Genomic_DNA"/>
</dbReference>
<organism evidence="13 14">
    <name type="scientific">Ligilactobacillus salivarius str. Ren</name>
    <dbReference type="NCBI Taxonomy" id="1194971"/>
    <lineage>
        <taxon>Bacteria</taxon>
        <taxon>Bacillati</taxon>
        <taxon>Bacillota</taxon>
        <taxon>Bacilli</taxon>
        <taxon>Lactobacillales</taxon>
        <taxon>Lactobacillaceae</taxon>
        <taxon>Ligilactobacillus</taxon>
    </lineage>
</organism>
<dbReference type="PIRSF" id="PIRSF003314">
    <property type="entry name" value="IPP_isomerase"/>
    <property type="match status" value="1"/>
</dbReference>
<evidence type="ECO:0000313" key="13">
    <source>
        <dbReference type="EMBL" id="AKI04240.1"/>
    </source>
</evidence>
<gene>
    <name evidence="11" type="primary">fni</name>
    <name evidence="13" type="ORF">LsR_00693</name>
</gene>
<dbReference type="GO" id="GO:0016491">
    <property type="term" value="F:oxidoreductase activity"/>
    <property type="evidence" value="ECO:0007669"/>
    <property type="project" value="InterPro"/>
</dbReference>
<feature type="binding site" evidence="11">
    <location>
        <begin position="64"/>
        <end position="66"/>
    </location>
    <ligand>
        <name>FMN</name>
        <dbReference type="ChEBI" id="CHEBI:58210"/>
    </ligand>
</feature>
<accession>A0A0F7PXI2</accession>
<evidence type="ECO:0000256" key="3">
    <source>
        <dbReference type="ARBA" id="ARBA00022630"/>
    </source>
</evidence>
<comment type="caution">
    <text evidence="11">Lacks conserved residue(s) required for the propagation of feature annotation.</text>
</comment>
<protein>
    <recommendedName>
        <fullName evidence="11">Isopentenyl-diphosphate delta-isomerase</fullName>
        <shortName evidence="11">IPP isomerase</shortName>
        <ecNumber evidence="11">5.3.3.2</ecNumber>
    </recommendedName>
    <alternativeName>
        <fullName evidence="11">Isopentenyl diphosphate:dimethylallyl diphosphate isomerase</fullName>
    </alternativeName>
    <alternativeName>
        <fullName evidence="11">Isopentenyl pyrophosphate isomerase</fullName>
    </alternativeName>
    <alternativeName>
        <fullName evidence="11">Type 2 isopentenyl diphosphate isomerase</fullName>
        <shortName evidence="11">IDI-2</shortName>
    </alternativeName>
</protein>
<feature type="binding site" evidence="11">
    <location>
        <position position="184"/>
    </location>
    <ligand>
        <name>FMN</name>
        <dbReference type="ChEBI" id="CHEBI:58210"/>
    </ligand>
</feature>
<dbReference type="Pfam" id="PF01070">
    <property type="entry name" value="FMN_dh"/>
    <property type="match status" value="1"/>
</dbReference>
<dbReference type="AlphaFoldDB" id="A0A0F7PXI2"/>
<feature type="binding site" evidence="11">
    <location>
        <begin position="281"/>
        <end position="282"/>
    </location>
    <ligand>
        <name>FMN</name>
        <dbReference type="ChEBI" id="CHEBI:58210"/>
    </ligand>
</feature>
<dbReference type="GO" id="GO:0008299">
    <property type="term" value="P:isoprenoid biosynthetic process"/>
    <property type="evidence" value="ECO:0007669"/>
    <property type="project" value="UniProtKB-UniRule"/>
</dbReference>
<feature type="binding site" evidence="11">
    <location>
        <begin position="260"/>
        <end position="262"/>
    </location>
    <ligand>
        <name>FMN</name>
        <dbReference type="ChEBI" id="CHEBI:58210"/>
    </ligand>
</feature>
<dbReference type="GO" id="GO:0005737">
    <property type="term" value="C:cytoplasm"/>
    <property type="evidence" value="ECO:0007669"/>
    <property type="project" value="UniProtKB-SubCell"/>
</dbReference>
<feature type="binding site" evidence="11">
    <location>
        <position position="214"/>
    </location>
    <ligand>
        <name>FMN</name>
        <dbReference type="ChEBI" id="CHEBI:58210"/>
    </ligand>
</feature>
<dbReference type="SUPFAM" id="SSF51395">
    <property type="entry name" value="FMN-linked oxidoreductases"/>
    <property type="match status" value="1"/>
</dbReference>
<name>A0A0F7PXI2_9LACO</name>
<comment type="cofactor">
    <cofactor evidence="1 11">
        <name>FMN</name>
        <dbReference type="ChEBI" id="CHEBI:58210"/>
    </cofactor>
</comment>
<evidence type="ECO:0000256" key="4">
    <source>
        <dbReference type="ARBA" id="ARBA00022643"/>
    </source>
</evidence>
<evidence type="ECO:0000256" key="9">
    <source>
        <dbReference type="ARBA" id="ARBA00023235"/>
    </source>
</evidence>
<evidence type="ECO:0000256" key="2">
    <source>
        <dbReference type="ARBA" id="ARBA00022490"/>
    </source>
</evidence>
<feature type="binding site" evidence="11">
    <location>
        <position position="154"/>
    </location>
    <ligand>
        <name>Mg(2+)</name>
        <dbReference type="ChEBI" id="CHEBI:18420"/>
    </ligand>
</feature>
<reference evidence="13 14" key="1">
    <citation type="submission" date="2015-05" db="EMBL/GenBank/DDBJ databases">
        <title>Complete genome sequence of Lactobacillus salivarius Ren, a probiotic strain with antitumor activity.</title>
        <authorList>
            <person name="Sun E."/>
            <person name="Zhao L."/>
            <person name="Liu S."/>
            <person name="Zhang M."/>
            <person name="Guo H."/>
            <person name="Ren F."/>
        </authorList>
    </citation>
    <scope>NUCLEOTIDE SEQUENCE [LARGE SCALE GENOMIC DNA]</scope>
    <source>
        <strain evidence="13 14">Ren</strain>
    </source>
</reference>
<dbReference type="CDD" id="cd02811">
    <property type="entry name" value="IDI-2_FMN"/>
    <property type="match status" value="1"/>
</dbReference>
<comment type="subcellular location">
    <subcellularLocation>
        <location evidence="11">Cytoplasm</location>
    </subcellularLocation>
</comment>
<dbReference type="GO" id="GO:0000287">
    <property type="term" value="F:magnesium ion binding"/>
    <property type="evidence" value="ECO:0007669"/>
    <property type="project" value="UniProtKB-UniRule"/>
</dbReference>